<dbReference type="PROSITE" id="PS51857">
    <property type="entry name" value="CSD_2"/>
    <property type="match status" value="1"/>
</dbReference>
<dbReference type="PROSITE" id="PS00352">
    <property type="entry name" value="CSD_1"/>
    <property type="match status" value="1"/>
</dbReference>
<dbReference type="Gene3D" id="2.40.50.140">
    <property type="entry name" value="Nucleic acid-binding proteins"/>
    <property type="match status" value="1"/>
</dbReference>
<evidence type="ECO:0000256" key="1">
    <source>
        <dbReference type="ARBA" id="ARBA00004496"/>
    </source>
</evidence>
<dbReference type="InterPro" id="IPR002059">
    <property type="entry name" value="CSP_DNA-bd"/>
</dbReference>
<name>A0ABV2QW72_9HYPH</name>
<evidence type="ECO:0000259" key="4">
    <source>
        <dbReference type="PROSITE" id="PS51857"/>
    </source>
</evidence>
<evidence type="ECO:0000256" key="2">
    <source>
        <dbReference type="ARBA" id="ARBA00022490"/>
    </source>
</evidence>
<dbReference type="CDD" id="cd04458">
    <property type="entry name" value="CSP_CDS"/>
    <property type="match status" value="1"/>
</dbReference>
<reference evidence="5 6" key="1">
    <citation type="submission" date="2024-06" db="EMBL/GenBank/DDBJ databases">
        <title>Sorghum-associated microbial communities from plants grown in Nebraska, USA.</title>
        <authorList>
            <person name="Schachtman D."/>
        </authorList>
    </citation>
    <scope>NUCLEOTIDE SEQUENCE [LARGE SCALE GENOMIC DNA]</scope>
    <source>
        <strain evidence="5 6">3207</strain>
    </source>
</reference>
<gene>
    <name evidence="5" type="ORF">ABIE08_001041</name>
</gene>
<comment type="caution">
    <text evidence="5">The sequence shown here is derived from an EMBL/GenBank/DDBJ whole genome shotgun (WGS) entry which is preliminary data.</text>
</comment>
<dbReference type="InterPro" id="IPR050181">
    <property type="entry name" value="Cold_shock_domain"/>
</dbReference>
<evidence type="ECO:0000313" key="6">
    <source>
        <dbReference type="Proteomes" id="UP001549321"/>
    </source>
</evidence>
<dbReference type="SUPFAM" id="SSF50249">
    <property type="entry name" value="Nucleic acid-binding proteins"/>
    <property type="match status" value="1"/>
</dbReference>
<dbReference type="PIRSF" id="PIRSF002599">
    <property type="entry name" value="Cold_shock_A"/>
    <property type="match status" value="1"/>
</dbReference>
<sequence>MATGTVKFFNGQKGFGFIQQDGGGPDVFVHISAVERAGMRGLVEGQKLSFDIEADRRSGKSAAANLQNA</sequence>
<organism evidence="5 6">
    <name type="scientific">Kaistia defluvii</name>
    <dbReference type="NCBI Taxonomy" id="410841"/>
    <lineage>
        <taxon>Bacteria</taxon>
        <taxon>Pseudomonadati</taxon>
        <taxon>Pseudomonadota</taxon>
        <taxon>Alphaproteobacteria</taxon>
        <taxon>Hyphomicrobiales</taxon>
        <taxon>Kaistiaceae</taxon>
        <taxon>Kaistia</taxon>
    </lineage>
</organism>
<evidence type="ECO:0000256" key="3">
    <source>
        <dbReference type="RuleBase" id="RU000408"/>
    </source>
</evidence>
<dbReference type="InterPro" id="IPR011129">
    <property type="entry name" value="CSD"/>
</dbReference>
<dbReference type="RefSeq" id="WP_018181610.1">
    <property type="nucleotide sequence ID" value="NZ_JAPKNI010000005.1"/>
</dbReference>
<accession>A0ABV2QW72</accession>
<dbReference type="InterPro" id="IPR012340">
    <property type="entry name" value="NA-bd_OB-fold"/>
</dbReference>
<dbReference type="EMBL" id="JBEPSM010000001">
    <property type="protein sequence ID" value="MET4633128.1"/>
    <property type="molecule type" value="Genomic_DNA"/>
</dbReference>
<evidence type="ECO:0000313" key="5">
    <source>
        <dbReference type="EMBL" id="MET4633128.1"/>
    </source>
</evidence>
<protein>
    <submittedName>
        <fullName evidence="5">CspA family cold shock protein</fullName>
    </submittedName>
</protein>
<keyword evidence="6" id="KW-1185">Reference proteome</keyword>
<dbReference type="SMART" id="SM00357">
    <property type="entry name" value="CSP"/>
    <property type="match status" value="1"/>
</dbReference>
<dbReference type="InterPro" id="IPR019844">
    <property type="entry name" value="CSD_CS"/>
</dbReference>
<dbReference type="Pfam" id="PF00313">
    <property type="entry name" value="CSD"/>
    <property type="match status" value="1"/>
</dbReference>
<keyword evidence="2" id="KW-0963">Cytoplasm</keyword>
<dbReference type="PANTHER" id="PTHR11544">
    <property type="entry name" value="COLD SHOCK DOMAIN CONTAINING PROTEINS"/>
    <property type="match status" value="1"/>
</dbReference>
<dbReference type="Proteomes" id="UP001549321">
    <property type="component" value="Unassembled WGS sequence"/>
</dbReference>
<dbReference type="PRINTS" id="PR00050">
    <property type="entry name" value="COLDSHOCK"/>
</dbReference>
<dbReference type="InterPro" id="IPR012156">
    <property type="entry name" value="Cold_shock_CspA"/>
</dbReference>
<feature type="domain" description="CSD" evidence="4">
    <location>
        <begin position="1"/>
        <end position="68"/>
    </location>
</feature>
<comment type="subcellular location">
    <subcellularLocation>
        <location evidence="1 3">Cytoplasm</location>
    </subcellularLocation>
</comment>
<proteinExistence type="predicted"/>